<dbReference type="EMBL" id="VSRR010000398">
    <property type="protein sequence ID" value="MPC15037.1"/>
    <property type="molecule type" value="Genomic_DNA"/>
</dbReference>
<comment type="caution">
    <text evidence="2">The sequence shown here is derived from an EMBL/GenBank/DDBJ whole genome shotgun (WGS) entry which is preliminary data.</text>
</comment>
<feature type="region of interest" description="Disordered" evidence="1">
    <location>
        <begin position="18"/>
        <end position="44"/>
    </location>
</feature>
<dbReference type="Proteomes" id="UP000324222">
    <property type="component" value="Unassembled WGS sequence"/>
</dbReference>
<keyword evidence="3" id="KW-1185">Reference proteome</keyword>
<dbReference type="AlphaFoldDB" id="A0A5B7CZ43"/>
<feature type="compositionally biased region" description="Basic residues" evidence="1">
    <location>
        <begin position="20"/>
        <end position="29"/>
    </location>
</feature>
<accession>A0A5B7CZ43</accession>
<sequence length="44" mass="5048">MYAAPAVRAWTGRGQGWTPLRRHQRRRMGHQGTSLASSCTWHRA</sequence>
<gene>
    <name evidence="2" type="ORF">E2C01_007819</name>
</gene>
<organism evidence="2 3">
    <name type="scientific">Portunus trituberculatus</name>
    <name type="common">Swimming crab</name>
    <name type="synonym">Neptunus trituberculatus</name>
    <dbReference type="NCBI Taxonomy" id="210409"/>
    <lineage>
        <taxon>Eukaryota</taxon>
        <taxon>Metazoa</taxon>
        <taxon>Ecdysozoa</taxon>
        <taxon>Arthropoda</taxon>
        <taxon>Crustacea</taxon>
        <taxon>Multicrustacea</taxon>
        <taxon>Malacostraca</taxon>
        <taxon>Eumalacostraca</taxon>
        <taxon>Eucarida</taxon>
        <taxon>Decapoda</taxon>
        <taxon>Pleocyemata</taxon>
        <taxon>Brachyura</taxon>
        <taxon>Eubrachyura</taxon>
        <taxon>Portunoidea</taxon>
        <taxon>Portunidae</taxon>
        <taxon>Portuninae</taxon>
        <taxon>Portunus</taxon>
    </lineage>
</organism>
<protein>
    <submittedName>
        <fullName evidence="2">Uncharacterized protein</fullName>
    </submittedName>
</protein>
<proteinExistence type="predicted"/>
<reference evidence="2 3" key="1">
    <citation type="submission" date="2019-05" db="EMBL/GenBank/DDBJ databases">
        <title>Another draft genome of Portunus trituberculatus and its Hox gene families provides insights of decapod evolution.</title>
        <authorList>
            <person name="Jeong J.-H."/>
            <person name="Song I."/>
            <person name="Kim S."/>
            <person name="Choi T."/>
            <person name="Kim D."/>
            <person name="Ryu S."/>
            <person name="Kim W."/>
        </authorList>
    </citation>
    <scope>NUCLEOTIDE SEQUENCE [LARGE SCALE GENOMIC DNA]</scope>
    <source>
        <tissue evidence="2">Muscle</tissue>
    </source>
</reference>
<evidence type="ECO:0000256" key="1">
    <source>
        <dbReference type="SAM" id="MobiDB-lite"/>
    </source>
</evidence>
<name>A0A5B7CZ43_PORTR</name>
<evidence type="ECO:0000313" key="3">
    <source>
        <dbReference type="Proteomes" id="UP000324222"/>
    </source>
</evidence>
<feature type="compositionally biased region" description="Polar residues" evidence="1">
    <location>
        <begin position="33"/>
        <end position="44"/>
    </location>
</feature>
<evidence type="ECO:0000313" key="2">
    <source>
        <dbReference type="EMBL" id="MPC15037.1"/>
    </source>
</evidence>